<protein>
    <submittedName>
        <fullName evidence="5">Arginase</fullName>
    </submittedName>
</protein>
<dbReference type="AlphaFoldDB" id="A0A562SMN1"/>
<comment type="similarity">
    <text evidence="4">Belongs to the arginase family.</text>
</comment>
<dbReference type="InterPro" id="IPR023696">
    <property type="entry name" value="Ureohydrolase_dom_sf"/>
</dbReference>
<evidence type="ECO:0000256" key="2">
    <source>
        <dbReference type="ARBA" id="ARBA00022801"/>
    </source>
</evidence>
<evidence type="ECO:0000256" key="3">
    <source>
        <dbReference type="ARBA" id="ARBA00023211"/>
    </source>
</evidence>
<gene>
    <name evidence="5" type="ORF">LX66_5125</name>
</gene>
<accession>A0A562SMN1</accession>
<dbReference type="EMBL" id="VLLG01000006">
    <property type="protein sequence ID" value="TWI82551.1"/>
    <property type="molecule type" value="Genomic_DNA"/>
</dbReference>
<dbReference type="RefSeq" id="WP_145718740.1">
    <property type="nucleotide sequence ID" value="NZ_BAAAFY010000006.1"/>
</dbReference>
<dbReference type="Proteomes" id="UP000316778">
    <property type="component" value="Unassembled WGS sequence"/>
</dbReference>
<dbReference type="SUPFAM" id="SSF52768">
    <property type="entry name" value="Arginase/deacetylase"/>
    <property type="match status" value="1"/>
</dbReference>
<dbReference type="PROSITE" id="PS51409">
    <property type="entry name" value="ARGINASE_2"/>
    <property type="match status" value="1"/>
</dbReference>
<sequence>MPPFNPIHILSAPSVLGLKPNGVEQLPAALQNAGLLPDVFAAPGHHTVIPTLNHLYNAERDPHTQLLNGRQIAAFSRSLADSMQPVLQAQQFALVLGGDCSVLIGAMLSLKQRGRYGLAFIDAHADFYQPAASPTGEVADMDLAIVSGRGPDLLTNISGCRPYVRDSDIMQIGQRDMAEAAAYGSQDIRDTGIRRFDIDFIRTNGMAAAVAQTVAYLETAPLEGYWIHFDADVLADDIMPAVEYHLPGGLSLEEAKLAISTLARHPKACGMTVTIYNPALDEQGKAGKKLVSCLNDCLNKLI</sequence>
<dbReference type="CDD" id="cd09999">
    <property type="entry name" value="Arginase-like_1"/>
    <property type="match status" value="1"/>
</dbReference>
<keyword evidence="2" id="KW-0378">Hydrolase</keyword>
<evidence type="ECO:0000256" key="1">
    <source>
        <dbReference type="ARBA" id="ARBA00022723"/>
    </source>
</evidence>
<proteinExistence type="inferred from homology"/>
<reference evidence="5 6" key="1">
    <citation type="journal article" date="2013" name="Stand. Genomic Sci.">
        <title>Genomic Encyclopedia of Type Strains, Phase I: The one thousand microbial genomes (KMG-I) project.</title>
        <authorList>
            <person name="Kyrpides N.C."/>
            <person name="Woyke T."/>
            <person name="Eisen J.A."/>
            <person name="Garrity G."/>
            <person name="Lilburn T.G."/>
            <person name="Beck B.J."/>
            <person name="Whitman W.B."/>
            <person name="Hugenholtz P."/>
            <person name="Klenk H.P."/>
        </authorList>
    </citation>
    <scope>NUCLEOTIDE SEQUENCE [LARGE SCALE GENOMIC DNA]</scope>
    <source>
        <strain evidence="5 6">DSM 13484</strain>
    </source>
</reference>
<keyword evidence="1" id="KW-0479">Metal-binding</keyword>
<dbReference type="GO" id="GO:0030145">
    <property type="term" value="F:manganese ion binding"/>
    <property type="evidence" value="ECO:0007669"/>
    <property type="project" value="TreeGrafter"/>
</dbReference>
<keyword evidence="3" id="KW-0464">Manganese</keyword>
<keyword evidence="6" id="KW-1185">Reference proteome</keyword>
<dbReference type="OrthoDB" id="9789727at2"/>
<dbReference type="PANTHER" id="PTHR43782">
    <property type="entry name" value="ARGINASE"/>
    <property type="match status" value="1"/>
</dbReference>
<dbReference type="GO" id="GO:0004053">
    <property type="term" value="F:arginase activity"/>
    <property type="evidence" value="ECO:0007669"/>
    <property type="project" value="TreeGrafter"/>
</dbReference>
<evidence type="ECO:0000256" key="4">
    <source>
        <dbReference type="PROSITE-ProRule" id="PRU00742"/>
    </source>
</evidence>
<evidence type="ECO:0000313" key="5">
    <source>
        <dbReference type="EMBL" id="TWI82551.1"/>
    </source>
</evidence>
<name>A0A562SMN1_CHIJA</name>
<dbReference type="Gene3D" id="3.40.800.10">
    <property type="entry name" value="Ureohydrolase domain"/>
    <property type="match status" value="1"/>
</dbReference>
<dbReference type="PANTHER" id="PTHR43782:SF3">
    <property type="entry name" value="ARGINASE"/>
    <property type="match status" value="1"/>
</dbReference>
<evidence type="ECO:0000313" key="6">
    <source>
        <dbReference type="Proteomes" id="UP000316778"/>
    </source>
</evidence>
<organism evidence="5 6">
    <name type="scientific">Chitinophaga japonensis</name>
    <name type="common">Flexibacter japonensis</name>
    <dbReference type="NCBI Taxonomy" id="104662"/>
    <lineage>
        <taxon>Bacteria</taxon>
        <taxon>Pseudomonadati</taxon>
        <taxon>Bacteroidota</taxon>
        <taxon>Chitinophagia</taxon>
        <taxon>Chitinophagales</taxon>
        <taxon>Chitinophagaceae</taxon>
        <taxon>Chitinophaga</taxon>
    </lineage>
</organism>
<dbReference type="Pfam" id="PF00491">
    <property type="entry name" value="Arginase"/>
    <property type="match status" value="1"/>
</dbReference>
<comment type="caution">
    <text evidence="5">The sequence shown here is derived from an EMBL/GenBank/DDBJ whole genome shotgun (WGS) entry which is preliminary data.</text>
</comment>
<dbReference type="GO" id="GO:0005737">
    <property type="term" value="C:cytoplasm"/>
    <property type="evidence" value="ECO:0007669"/>
    <property type="project" value="TreeGrafter"/>
</dbReference>
<dbReference type="InterPro" id="IPR006035">
    <property type="entry name" value="Ureohydrolase"/>
</dbReference>